<dbReference type="Gene3D" id="3.20.20.300">
    <property type="entry name" value="Glycoside hydrolase, family 3, N-terminal domain"/>
    <property type="match status" value="1"/>
</dbReference>
<evidence type="ECO:0000259" key="5">
    <source>
        <dbReference type="SMART" id="SM01217"/>
    </source>
</evidence>
<name>A0A6I4P066_9MICO</name>
<accession>A0A6I4P066</accession>
<dbReference type="SUPFAM" id="SSF51445">
    <property type="entry name" value="(Trans)glycosidases"/>
    <property type="match status" value="1"/>
</dbReference>
<dbReference type="GO" id="GO:0005975">
    <property type="term" value="P:carbohydrate metabolic process"/>
    <property type="evidence" value="ECO:0007669"/>
    <property type="project" value="InterPro"/>
</dbReference>
<keyword evidence="4" id="KW-0326">Glycosidase</keyword>
<proteinExistence type="inferred from homology"/>
<dbReference type="PANTHER" id="PTHR42715">
    <property type="entry name" value="BETA-GLUCOSIDASE"/>
    <property type="match status" value="1"/>
</dbReference>
<dbReference type="SMART" id="SM01217">
    <property type="entry name" value="Fn3_like"/>
    <property type="match status" value="1"/>
</dbReference>
<comment type="caution">
    <text evidence="6">The sequence shown here is derived from an EMBL/GenBank/DDBJ whole genome shotgun (WGS) entry which is preliminary data.</text>
</comment>
<dbReference type="SUPFAM" id="SSF52279">
    <property type="entry name" value="Beta-D-glucan exohydrolase, C-terminal domain"/>
    <property type="match status" value="1"/>
</dbReference>
<dbReference type="InterPro" id="IPR013783">
    <property type="entry name" value="Ig-like_fold"/>
</dbReference>
<dbReference type="Gene3D" id="2.60.40.10">
    <property type="entry name" value="Immunoglobulins"/>
    <property type="match status" value="1"/>
</dbReference>
<dbReference type="InterPro" id="IPR036881">
    <property type="entry name" value="Glyco_hydro_3_C_sf"/>
</dbReference>
<keyword evidence="3" id="KW-0119">Carbohydrate metabolism</keyword>
<dbReference type="PROSITE" id="PS00775">
    <property type="entry name" value="GLYCOSYL_HYDROL_F3"/>
    <property type="match status" value="1"/>
</dbReference>
<evidence type="ECO:0000256" key="3">
    <source>
        <dbReference type="ARBA" id="ARBA00023277"/>
    </source>
</evidence>
<dbReference type="InterPro" id="IPR017853">
    <property type="entry name" value="GH"/>
</dbReference>
<dbReference type="PRINTS" id="PR00133">
    <property type="entry name" value="GLHYDRLASE3"/>
</dbReference>
<dbReference type="InterPro" id="IPR001764">
    <property type="entry name" value="Glyco_hydro_3_N"/>
</dbReference>
<feature type="domain" description="Fibronectin type III-like" evidence="5">
    <location>
        <begin position="557"/>
        <end position="627"/>
    </location>
</feature>
<dbReference type="Proteomes" id="UP000438182">
    <property type="component" value="Unassembled WGS sequence"/>
</dbReference>
<keyword evidence="7" id="KW-1185">Reference proteome</keyword>
<dbReference type="InterPro" id="IPR036962">
    <property type="entry name" value="Glyco_hydro_3_N_sf"/>
</dbReference>
<dbReference type="InterPro" id="IPR019800">
    <property type="entry name" value="Glyco_hydro_3_AS"/>
</dbReference>
<gene>
    <name evidence="6" type="ORF">GB864_10020</name>
</gene>
<dbReference type="InterPro" id="IPR026891">
    <property type="entry name" value="Fn3-like"/>
</dbReference>
<reference evidence="6 7" key="1">
    <citation type="submission" date="2019-12" db="EMBL/GenBank/DDBJ databases">
        <authorList>
            <person name="Kim Y.S."/>
        </authorList>
    </citation>
    <scope>NUCLEOTIDE SEQUENCE [LARGE SCALE GENOMIC DNA]</scope>
    <source>
        <strain evidence="6 7">MMS17-SY077</strain>
    </source>
</reference>
<dbReference type="Pfam" id="PF01915">
    <property type="entry name" value="Glyco_hydro_3_C"/>
    <property type="match status" value="1"/>
</dbReference>
<dbReference type="Pfam" id="PF00933">
    <property type="entry name" value="Glyco_hydro_3"/>
    <property type="match status" value="1"/>
</dbReference>
<evidence type="ECO:0000256" key="1">
    <source>
        <dbReference type="ARBA" id="ARBA00005336"/>
    </source>
</evidence>
<comment type="similarity">
    <text evidence="1 4">Belongs to the glycosyl hydrolase 3 family.</text>
</comment>
<sequence length="727" mass="76393">MATTEALPGRGIRSVSMTDGSNGLAMNLPDFSGKVPATCFPTSSALAASWDPELVSRVAAAIAAEARAAGADVLLSPGMNLKRDPRGGRNFEYYSEDPLLTGELAAAFVRGAQSTGIGACVKHFAVNNQETDRMRVSAEVSERALRELYLPAFETVVRRAKPWMVMAAYNRINGAYATEDRRLLTGILRDEWGFDGVVVSDWGAVDDRVRALRAGTDLEMPSTSGASDAQVARAVEDGELDRSVVDVSADRLIGLAHRADAAGPAPAVDADAAGELAVEAARRSAVLLTNRDHALPLTRGQRVAVLGGMAASLRYQGGGSAAVNARTTPEPLAAALTAAHGNAVPFAQGYRFDLDPDTPEAEALIAEAIAVAEELDVAVVVVGLPDAAESEGFDRADLALPASQHRLIEAVAAVAPRTVVVVVSGGVVELGEWRGRVDAILFAGLAGQGVATAIADLLTGAASPSGRLSETWPVRLQDAPSFLSFPGEAGRSVYGEGVFVGYRGYDAVDRDVAFPFGHGLAYTTFEYESMRVVADAADGTWNVDLRLRNSGRRPGREVVQIYLERPHGTRAAPVRALAGFAALELEAGASGSASISVPRRALERWDEATGGWVLDPGAYRFVAAASSRDLRLGTAVDIDSAVPMQPLTPESTLQEWLAHPVLGPALLERVSASDDSGRTIGMLTNPHALLMIGGLPIRRLAVDAGSALTDHLLDDVIARFAPQDSTT</sequence>
<organism evidence="6 7">
    <name type="scientific">Agromyces seonyuensis</name>
    <dbReference type="NCBI Taxonomy" id="2662446"/>
    <lineage>
        <taxon>Bacteria</taxon>
        <taxon>Bacillati</taxon>
        <taxon>Actinomycetota</taxon>
        <taxon>Actinomycetes</taxon>
        <taxon>Micrococcales</taxon>
        <taxon>Microbacteriaceae</taxon>
        <taxon>Agromyces</taxon>
    </lineage>
</organism>
<dbReference type="Pfam" id="PF14310">
    <property type="entry name" value="Fn3-like"/>
    <property type="match status" value="1"/>
</dbReference>
<dbReference type="PANTHER" id="PTHR42715:SF10">
    <property type="entry name" value="BETA-GLUCOSIDASE"/>
    <property type="match status" value="1"/>
</dbReference>
<dbReference type="GO" id="GO:0004553">
    <property type="term" value="F:hydrolase activity, hydrolyzing O-glycosyl compounds"/>
    <property type="evidence" value="ECO:0007669"/>
    <property type="project" value="InterPro"/>
</dbReference>
<dbReference type="Gene3D" id="3.40.50.1700">
    <property type="entry name" value="Glycoside hydrolase family 3 C-terminal domain"/>
    <property type="match status" value="1"/>
</dbReference>
<protein>
    <recommendedName>
        <fullName evidence="5">Fibronectin type III-like domain-containing protein</fullName>
    </recommendedName>
</protein>
<evidence type="ECO:0000313" key="7">
    <source>
        <dbReference type="Proteomes" id="UP000438182"/>
    </source>
</evidence>
<dbReference type="InterPro" id="IPR002772">
    <property type="entry name" value="Glyco_hydro_3_C"/>
</dbReference>
<evidence type="ECO:0000256" key="4">
    <source>
        <dbReference type="RuleBase" id="RU361161"/>
    </source>
</evidence>
<evidence type="ECO:0000313" key="6">
    <source>
        <dbReference type="EMBL" id="MWB98882.1"/>
    </source>
</evidence>
<dbReference type="InterPro" id="IPR050288">
    <property type="entry name" value="Cellulose_deg_GH3"/>
</dbReference>
<evidence type="ECO:0000256" key="2">
    <source>
        <dbReference type="ARBA" id="ARBA00022801"/>
    </source>
</evidence>
<dbReference type="AlphaFoldDB" id="A0A6I4P066"/>
<dbReference type="EMBL" id="WSTA01000040">
    <property type="protein sequence ID" value="MWB98882.1"/>
    <property type="molecule type" value="Genomic_DNA"/>
</dbReference>
<keyword evidence="2 4" id="KW-0378">Hydrolase</keyword>